<feature type="chain" id="PRO_5031409697" evidence="3">
    <location>
        <begin position="22"/>
        <end position="693"/>
    </location>
</feature>
<evidence type="ECO:0000256" key="3">
    <source>
        <dbReference type="SAM" id="SignalP"/>
    </source>
</evidence>
<accession>A0A7S1MSX9</accession>
<keyword evidence="1" id="KW-0175">Coiled coil</keyword>
<evidence type="ECO:0000256" key="2">
    <source>
        <dbReference type="SAM" id="MobiDB-lite"/>
    </source>
</evidence>
<keyword evidence="3" id="KW-0732">Signal</keyword>
<protein>
    <submittedName>
        <fullName evidence="4">Uncharacterized protein</fullName>
    </submittedName>
</protein>
<feature type="coiled-coil region" evidence="1">
    <location>
        <begin position="468"/>
        <end position="509"/>
    </location>
</feature>
<organism evidence="4">
    <name type="scientific">Alexandrium catenella</name>
    <name type="common">Red tide dinoflagellate</name>
    <name type="synonym">Gonyaulax catenella</name>
    <dbReference type="NCBI Taxonomy" id="2925"/>
    <lineage>
        <taxon>Eukaryota</taxon>
        <taxon>Sar</taxon>
        <taxon>Alveolata</taxon>
        <taxon>Dinophyceae</taxon>
        <taxon>Gonyaulacales</taxon>
        <taxon>Pyrocystaceae</taxon>
        <taxon>Alexandrium</taxon>
    </lineage>
</organism>
<feature type="region of interest" description="Disordered" evidence="2">
    <location>
        <begin position="281"/>
        <end position="309"/>
    </location>
</feature>
<feature type="signal peptide" evidence="3">
    <location>
        <begin position="1"/>
        <end position="21"/>
    </location>
</feature>
<proteinExistence type="predicted"/>
<dbReference type="EMBL" id="HBGE01044009">
    <property type="protein sequence ID" value="CAD9140153.1"/>
    <property type="molecule type" value="Transcribed_RNA"/>
</dbReference>
<dbReference type="AlphaFoldDB" id="A0A7S1MSX9"/>
<gene>
    <name evidence="4" type="ORF">ACAT0790_LOCUS26525</name>
</gene>
<feature type="coiled-coil region" evidence="1">
    <location>
        <begin position="625"/>
        <end position="652"/>
    </location>
</feature>
<sequence>MPAPSGFALLWLAIAHPAVLASRVVSTRLNSAQDPAKVYPVTRVVELLKDMKKNLEQQADTDEEVYEKLACWCTTNDKAKAKGISDAEARLSDLSATIEKTTALSATLTVEIKGLQEEVARNEKSLQVATALREKQRAEFIGEEKEMIQSIQALGSAVVVLSKHHGGGAALLSGQALAAAVKAAGRLQRHAALLQGRLTPSQKRAVEALAQQAAPGGDYYSATPTFKRAYKPQSGEIFGILTEMKETFENDLSESQREEVEAQQTYEQVSAAKENEIQMGQASLRDKQQQIADSDVKLAQSKQDREDTGASLAADKAFLTDLKLKCAMTDKDWDDRQKVRQSELTAVAEAIAILSADDARDLFSRTYNPAAFVQQRSKHQASNRDQAAAVLMAAAERSHSSQMAALAASVRLDPFTRVKKAIDDMVAQLLSEKDLEVKHKDWCLDELAKNERSSEKQAHTKATLESKIEGLKLSITGLNNTIEGLQSEISDLQLQLRRAKEDRDLEHKEFDATIADQRKSQQLLTQAVAVLKRIYAQASQSPSPPALVQRAQQAPPPGFTAYEKHGGATSVLALIEHIVQDTKNLEATTLQAETEAQDAFMKLLQETTNSVAAKQNAILDRTSEMTQAEQDLTQAKSELDGATTEIQALADNAAGLHGSCDFTLKNFDLRQAARDEEVAALRQAKAFLSGMKL</sequence>
<evidence type="ECO:0000313" key="4">
    <source>
        <dbReference type="EMBL" id="CAD9140153.1"/>
    </source>
</evidence>
<name>A0A7S1MSX9_ALECA</name>
<reference evidence="4" key="1">
    <citation type="submission" date="2021-01" db="EMBL/GenBank/DDBJ databases">
        <authorList>
            <person name="Corre E."/>
            <person name="Pelletier E."/>
            <person name="Niang G."/>
            <person name="Scheremetjew M."/>
            <person name="Finn R."/>
            <person name="Kale V."/>
            <person name="Holt S."/>
            <person name="Cochrane G."/>
            <person name="Meng A."/>
            <person name="Brown T."/>
            <person name="Cohen L."/>
        </authorList>
    </citation>
    <scope>NUCLEOTIDE SEQUENCE</scope>
    <source>
        <strain evidence="4">OF101</strain>
    </source>
</reference>
<feature type="coiled-coil region" evidence="1">
    <location>
        <begin position="45"/>
        <end position="104"/>
    </location>
</feature>
<evidence type="ECO:0000256" key="1">
    <source>
        <dbReference type="SAM" id="Coils"/>
    </source>
</evidence>